<reference evidence="1 2" key="1">
    <citation type="submission" date="2018-02" db="EMBL/GenBank/DDBJ databases">
        <authorList>
            <person name="Machado R.A."/>
        </authorList>
    </citation>
    <scope>NUCLEOTIDE SEQUENCE [LARGE SCALE GENOMIC DNA]</scope>
    <source>
        <strain evidence="1 2">DSM 23271</strain>
    </source>
</reference>
<sequence>MAVLSRISSIFNAKRGTENGCIYDIYPLVAQLPIQGGMVTHINQQCQITKTRQKGGFFYMHNS</sequence>
<dbReference type="AlphaFoldDB" id="A0A7X5QJW8"/>
<dbReference type="Proteomes" id="UP000547931">
    <property type="component" value="Unassembled WGS sequence"/>
</dbReference>
<keyword evidence="2" id="KW-1185">Reference proteome</keyword>
<dbReference type="EMBL" id="PUJV01000003">
    <property type="protein sequence ID" value="NHB95609.1"/>
    <property type="molecule type" value="Genomic_DNA"/>
</dbReference>
<evidence type="ECO:0000313" key="1">
    <source>
        <dbReference type="EMBL" id="NHB95609.1"/>
    </source>
</evidence>
<proteinExistence type="predicted"/>
<organism evidence="1 2">
    <name type="scientific">Photorhabdus stackebrandtii</name>
    <dbReference type="NCBI Taxonomy" id="1123042"/>
    <lineage>
        <taxon>Bacteria</taxon>
        <taxon>Pseudomonadati</taxon>
        <taxon>Pseudomonadota</taxon>
        <taxon>Gammaproteobacteria</taxon>
        <taxon>Enterobacterales</taxon>
        <taxon>Morganellaceae</taxon>
        <taxon>Photorhabdus</taxon>
    </lineage>
</organism>
<protein>
    <submittedName>
        <fullName evidence="1">Uncharacterized protein</fullName>
    </submittedName>
</protein>
<accession>A0A7X5QJW8</accession>
<evidence type="ECO:0000313" key="2">
    <source>
        <dbReference type="Proteomes" id="UP000547931"/>
    </source>
</evidence>
<gene>
    <name evidence="1" type="ORF">C5470_03930</name>
</gene>
<comment type="caution">
    <text evidence="1">The sequence shown here is derived from an EMBL/GenBank/DDBJ whole genome shotgun (WGS) entry which is preliminary data.</text>
</comment>
<name>A0A7X5QJW8_9GAMM</name>